<feature type="region of interest" description="Disordered" evidence="1">
    <location>
        <begin position="122"/>
        <end position="143"/>
    </location>
</feature>
<feature type="compositionally biased region" description="Acidic residues" evidence="1">
    <location>
        <begin position="122"/>
        <end position="131"/>
    </location>
</feature>
<evidence type="ECO:0000256" key="1">
    <source>
        <dbReference type="SAM" id="MobiDB-lite"/>
    </source>
</evidence>
<sequence length="608" mass="68075">MKVAVQQEDLQLLAKTLQEQLLVEVPLAGVFQVKCAVNKDELMILTQHPSGVTVDAETIFAVIEDALQSLAPYREQRVQCFLRVFGEQLPYAKRFLTLKHRTKSNDGDLGIWTSEGIRGIKEDEEEEEVGKDEEAISSFSSFSPSSPSSALTYFPSSDETEEEEVFDPFADAPSLPTSKPTRRIKPIFFGVALVGIVVLGVGGYLLTRPCVMSECKEIQIAQQLKTESPQLIRRAKSEKDLIAVHQRLTDATTALNVIPSWSPRYQTSEELKVSLSGRAEKISQVVKALQTASLAAEKIKAPARTLEEIQARQHLWRQAIAPLEAVTPNNELYPLIQAKLFSYRISLHTINQQIQTEEKWLKKLAAAKDVANTAENRQASAKSLKDWQKVQSNWQVVINALRVIPQTSPAYEEAQKLLLEYKPKLVTARDRTTKEQLAARTYQQAVSTANQAKVYQQQNQWQAAATYWEQALETAKKVSQDSLYYTQAQSLIEPYSTSLKQAQEKLQVVSDLQQTRTDLEKTCVNGIRICTFSMDDAGIIVRLTPEYDQLRQNTSVNPESENSNTAIDLTNHLQVLQEALAVISDNANLSLSLYDSQGQVIYTRTLGG</sequence>
<keyword evidence="4" id="KW-1185">Reference proteome</keyword>
<keyword evidence="2" id="KW-1133">Transmembrane helix</keyword>
<dbReference type="RefSeq" id="WP_190949083.1">
    <property type="nucleotide sequence ID" value="NZ_JACJTC010000005.1"/>
</dbReference>
<evidence type="ECO:0000313" key="3">
    <source>
        <dbReference type="EMBL" id="MBD2611328.1"/>
    </source>
</evidence>
<organism evidence="3 4">
    <name type="scientific">Nostoc punctiforme FACHB-252</name>
    <dbReference type="NCBI Taxonomy" id="1357509"/>
    <lineage>
        <taxon>Bacteria</taxon>
        <taxon>Bacillati</taxon>
        <taxon>Cyanobacteriota</taxon>
        <taxon>Cyanophyceae</taxon>
        <taxon>Nostocales</taxon>
        <taxon>Nostocaceae</taxon>
        <taxon>Nostoc</taxon>
    </lineage>
</organism>
<evidence type="ECO:0000313" key="4">
    <source>
        <dbReference type="Proteomes" id="UP000606396"/>
    </source>
</evidence>
<keyword evidence="2" id="KW-0472">Membrane</keyword>
<proteinExistence type="predicted"/>
<reference evidence="3 4" key="1">
    <citation type="journal article" date="2020" name="ISME J.">
        <title>Comparative genomics reveals insights into cyanobacterial evolution and habitat adaptation.</title>
        <authorList>
            <person name="Chen M.Y."/>
            <person name="Teng W.K."/>
            <person name="Zhao L."/>
            <person name="Hu C.X."/>
            <person name="Zhou Y.K."/>
            <person name="Han B.P."/>
            <person name="Song L.R."/>
            <person name="Shu W.S."/>
        </authorList>
    </citation>
    <scope>NUCLEOTIDE SEQUENCE [LARGE SCALE GENOMIC DNA]</scope>
    <source>
        <strain evidence="3 4">FACHB-252</strain>
    </source>
</reference>
<keyword evidence="2" id="KW-0812">Transmembrane</keyword>
<accession>A0ABR8H6E8</accession>
<dbReference type="Proteomes" id="UP000606396">
    <property type="component" value="Unassembled WGS sequence"/>
</dbReference>
<name>A0ABR8H6E8_NOSPU</name>
<dbReference type="EMBL" id="JACJTC010000005">
    <property type="protein sequence ID" value="MBD2611328.1"/>
    <property type="molecule type" value="Genomic_DNA"/>
</dbReference>
<feature type="transmembrane region" description="Helical" evidence="2">
    <location>
        <begin position="187"/>
        <end position="206"/>
    </location>
</feature>
<gene>
    <name evidence="3" type="ORF">H6G94_08600</name>
</gene>
<evidence type="ECO:0000256" key="2">
    <source>
        <dbReference type="SAM" id="Phobius"/>
    </source>
</evidence>
<protein>
    <submittedName>
        <fullName evidence="3">Uncharacterized protein</fullName>
    </submittedName>
</protein>
<comment type="caution">
    <text evidence="3">The sequence shown here is derived from an EMBL/GenBank/DDBJ whole genome shotgun (WGS) entry which is preliminary data.</text>
</comment>